<dbReference type="InterPro" id="IPR003329">
    <property type="entry name" value="Cytidylyl_trans"/>
</dbReference>
<dbReference type="Gene3D" id="3.90.550.10">
    <property type="entry name" value="Spore Coat Polysaccharide Biosynthesis Protein SpsA, Chain A"/>
    <property type="match status" value="1"/>
</dbReference>
<reference evidence="1" key="2">
    <citation type="submission" date="2020-09" db="EMBL/GenBank/DDBJ databases">
        <authorList>
            <person name="Sun Q."/>
            <person name="Kim S."/>
        </authorList>
    </citation>
    <scope>NUCLEOTIDE SEQUENCE</scope>
    <source>
        <strain evidence="1">KCTC 12710</strain>
    </source>
</reference>
<dbReference type="AlphaFoldDB" id="A0A918V7T6"/>
<dbReference type="RefSeq" id="WP_189359927.1">
    <property type="nucleotide sequence ID" value="NZ_BMWZ01000003.1"/>
</dbReference>
<name>A0A918V7T6_9FLAO</name>
<evidence type="ECO:0000313" key="2">
    <source>
        <dbReference type="Proteomes" id="UP000636004"/>
    </source>
</evidence>
<keyword evidence="2" id="KW-1185">Reference proteome</keyword>
<evidence type="ECO:0000313" key="1">
    <source>
        <dbReference type="EMBL" id="GGZ76668.1"/>
    </source>
</evidence>
<dbReference type="EMBL" id="BMWZ01000003">
    <property type="protein sequence ID" value="GGZ76668.1"/>
    <property type="molecule type" value="Genomic_DNA"/>
</dbReference>
<dbReference type="Proteomes" id="UP000636004">
    <property type="component" value="Unassembled WGS sequence"/>
</dbReference>
<sequence length="217" mass="24829">MKKLVAVIPMRAGSQRVNNKNFKPFAGKSLFEHKLDQVLKLPLDDIIVNTDSDYAIEIAIKKGVKYCKREPYFASSKCSNSEFHEYLARVTEAENIMIAQVTAPLIETESYLKAINEFYYNDCNSLMSVKVVKEFLWHHGEAINYDPKNAPNSQNLPEYLAPTFGLVIANREAMLKAKNVICSKPYFMKVSQEEAADVDTQIDFEFAQFLYKKKYGL</sequence>
<dbReference type="SUPFAM" id="SSF53448">
    <property type="entry name" value="Nucleotide-diphospho-sugar transferases"/>
    <property type="match status" value="1"/>
</dbReference>
<accession>A0A918V7T6</accession>
<evidence type="ECO:0008006" key="3">
    <source>
        <dbReference type="Google" id="ProtNLM"/>
    </source>
</evidence>
<organism evidence="1 2">
    <name type="scientific">Algibacter mikhailovii</name>
    <dbReference type="NCBI Taxonomy" id="425498"/>
    <lineage>
        <taxon>Bacteria</taxon>
        <taxon>Pseudomonadati</taxon>
        <taxon>Bacteroidota</taxon>
        <taxon>Flavobacteriia</taxon>
        <taxon>Flavobacteriales</taxon>
        <taxon>Flavobacteriaceae</taxon>
        <taxon>Algibacter</taxon>
    </lineage>
</organism>
<protein>
    <recommendedName>
        <fullName evidence="3">Acylneuraminate cytidylyltransferase family protein</fullName>
    </recommendedName>
</protein>
<dbReference type="PANTHER" id="PTHR21485">
    <property type="entry name" value="HAD SUPERFAMILY MEMBERS CMAS AND KDSC"/>
    <property type="match status" value="1"/>
</dbReference>
<reference evidence="1" key="1">
    <citation type="journal article" date="2014" name="Int. J. Syst. Evol. Microbiol.">
        <title>Complete genome sequence of Corynebacterium casei LMG S-19264T (=DSM 44701T), isolated from a smear-ripened cheese.</title>
        <authorList>
            <consortium name="US DOE Joint Genome Institute (JGI-PGF)"/>
            <person name="Walter F."/>
            <person name="Albersmeier A."/>
            <person name="Kalinowski J."/>
            <person name="Ruckert C."/>
        </authorList>
    </citation>
    <scope>NUCLEOTIDE SEQUENCE</scope>
    <source>
        <strain evidence="1">KCTC 12710</strain>
    </source>
</reference>
<gene>
    <name evidence="1" type="ORF">GCM10007028_12370</name>
</gene>
<comment type="caution">
    <text evidence="1">The sequence shown here is derived from an EMBL/GenBank/DDBJ whole genome shotgun (WGS) entry which is preliminary data.</text>
</comment>
<dbReference type="InterPro" id="IPR029044">
    <property type="entry name" value="Nucleotide-diphossugar_trans"/>
</dbReference>
<dbReference type="GO" id="GO:0008781">
    <property type="term" value="F:N-acylneuraminate cytidylyltransferase activity"/>
    <property type="evidence" value="ECO:0007669"/>
    <property type="project" value="TreeGrafter"/>
</dbReference>
<proteinExistence type="predicted"/>
<dbReference type="InterPro" id="IPR050793">
    <property type="entry name" value="CMP-NeuNAc_synthase"/>
</dbReference>
<dbReference type="PANTHER" id="PTHR21485:SF6">
    <property type="entry name" value="N-ACYLNEURAMINATE CYTIDYLYLTRANSFERASE-RELATED"/>
    <property type="match status" value="1"/>
</dbReference>
<dbReference type="Pfam" id="PF02348">
    <property type="entry name" value="CTP_transf_3"/>
    <property type="match status" value="1"/>
</dbReference>